<evidence type="ECO:0000259" key="1">
    <source>
        <dbReference type="PROSITE" id="PS51192"/>
    </source>
</evidence>
<keyword evidence="3" id="KW-0347">Helicase</keyword>
<evidence type="ECO:0000313" key="3">
    <source>
        <dbReference type="EMBL" id="CAB4151129.1"/>
    </source>
</evidence>
<dbReference type="SUPFAM" id="SSF52540">
    <property type="entry name" value="P-loop containing nucleoside triphosphate hydrolases"/>
    <property type="match status" value="1"/>
</dbReference>
<reference evidence="3" key="1">
    <citation type="submission" date="2020-04" db="EMBL/GenBank/DDBJ databases">
        <authorList>
            <person name="Chiriac C."/>
            <person name="Salcher M."/>
            <person name="Ghai R."/>
            <person name="Kavagutti S V."/>
        </authorList>
    </citation>
    <scope>NUCLEOTIDE SEQUENCE</scope>
</reference>
<gene>
    <name evidence="3" type="ORF">UFOVP598_3</name>
</gene>
<dbReference type="EMBL" id="LR796559">
    <property type="protein sequence ID" value="CAB4151129.1"/>
    <property type="molecule type" value="Genomic_DNA"/>
</dbReference>
<sequence length="475" mass="54829">MDGLKLRDYQEKYIIEIQKSFGKGNKKIILCAPTGAGKTIMFSFMTKNAFDKNKKILIITDRKELFSQSTGSIAKIGLKANEIKPNCKIDLNHNLHVAMVQTIMRRLNKEDYISFLNDLDLIIIDEAHKTIFDNLFSFINIKTYVVGATATPHREGKQLSLKTFYTDIVQVIDTPELIKKGNLSEPESYGVPINLKGIKTKGGDFDEKSMADKFSEIKLFHGVYDNYQRLTPNQKALVFAPNVDASRELVESFNEKGLQAKHVDCYMTDIERSNTLKWFEDTPGAILSNYGILTTGFDCPSIEVVILYRATKSLPLFLQMVGRGSRVTPTKNKFTILDFGNNIKTHKYWEENRFWSLDKKEKKEGEAPIKECPECYYLLHSRIMECPSCGYVFEKSEIEKEDLIIIELQKMNKRQLNEAISIASFKDLQIIQRAKGYAKNWIYHQLKTKQDFYEYEKFMGYRKGWAYNQLKLKGL</sequence>
<dbReference type="Pfam" id="PF04851">
    <property type="entry name" value="ResIII"/>
    <property type="match status" value="1"/>
</dbReference>
<dbReference type="Gene3D" id="3.40.50.300">
    <property type="entry name" value="P-loop containing nucleotide triphosphate hydrolases"/>
    <property type="match status" value="2"/>
</dbReference>
<dbReference type="SMART" id="SM00490">
    <property type="entry name" value="HELICc"/>
    <property type="match status" value="1"/>
</dbReference>
<dbReference type="SMART" id="SM00487">
    <property type="entry name" value="DEXDc"/>
    <property type="match status" value="1"/>
</dbReference>
<dbReference type="Pfam" id="PF00271">
    <property type="entry name" value="Helicase_C"/>
    <property type="match status" value="1"/>
</dbReference>
<keyword evidence="3" id="KW-0378">Hydrolase</keyword>
<dbReference type="PANTHER" id="PTHR47396:SF1">
    <property type="entry name" value="ATP-DEPENDENT HELICASE IRC3-RELATED"/>
    <property type="match status" value="1"/>
</dbReference>
<dbReference type="PROSITE" id="PS51194">
    <property type="entry name" value="HELICASE_CTER"/>
    <property type="match status" value="1"/>
</dbReference>
<keyword evidence="3" id="KW-0067">ATP-binding</keyword>
<dbReference type="InterPro" id="IPR006935">
    <property type="entry name" value="Helicase/UvrB_N"/>
</dbReference>
<dbReference type="GO" id="GO:0005524">
    <property type="term" value="F:ATP binding"/>
    <property type="evidence" value="ECO:0007669"/>
    <property type="project" value="InterPro"/>
</dbReference>
<dbReference type="InterPro" id="IPR001650">
    <property type="entry name" value="Helicase_C-like"/>
</dbReference>
<dbReference type="GO" id="GO:0003677">
    <property type="term" value="F:DNA binding"/>
    <property type="evidence" value="ECO:0007669"/>
    <property type="project" value="InterPro"/>
</dbReference>
<feature type="domain" description="Helicase ATP-binding" evidence="1">
    <location>
        <begin position="19"/>
        <end position="170"/>
    </location>
</feature>
<name>A0A6J5N5X9_9CAUD</name>
<dbReference type="GO" id="GO:0004386">
    <property type="term" value="F:helicase activity"/>
    <property type="evidence" value="ECO:0007669"/>
    <property type="project" value="UniProtKB-KW"/>
</dbReference>
<dbReference type="GO" id="GO:0016787">
    <property type="term" value="F:hydrolase activity"/>
    <property type="evidence" value="ECO:0007669"/>
    <property type="project" value="InterPro"/>
</dbReference>
<dbReference type="PROSITE" id="PS51192">
    <property type="entry name" value="HELICASE_ATP_BIND_1"/>
    <property type="match status" value="1"/>
</dbReference>
<accession>A0A6J5N5X9</accession>
<keyword evidence="3" id="KW-0547">Nucleotide-binding</keyword>
<dbReference type="PANTHER" id="PTHR47396">
    <property type="entry name" value="TYPE I RESTRICTION ENZYME ECOKI R PROTEIN"/>
    <property type="match status" value="1"/>
</dbReference>
<organism evidence="3">
    <name type="scientific">uncultured Caudovirales phage</name>
    <dbReference type="NCBI Taxonomy" id="2100421"/>
    <lineage>
        <taxon>Viruses</taxon>
        <taxon>Duplodnaviria</taxon>
        <taxon>Heunggongvirae</taxon>
        <taxon>Uroviricota</taxon>
        <taxon>Caudoviricetes</taxon>
        <taxon>Peduoviridae</taxon>
        <taxon>Maltschvirus</taxon>
        <taxon>Maltschvirus maltsch</taxon>
    </lineage>
</organism>
<protein>
    <submittedName>
        <fullName evidence="3">SSL2 DNA or RNA helicases of superfamily II</fullName>
    </submittedName>
</protein>
<feature type="domain" description="Helicase C-terminal" evidence="2">
    <location>
        <begin position="222"/>
        <end position="365"/>
    </location>
</feature>
<evidence type="ECO:0000259" key="2">
    <source>
        <dbReference type="PROSITE" id="PS51194"/>
    </source>
</evidence>
<dbReference type="InterPro" id="IPR050742">
    <property type="entry name" value="Helicase_Restrict-Modif_Enz"/>
</dbReference>
<dbReference type="InterPro" id="IPR014001">
    <property type="entry name" value="Helicase_ATP-bd"/>
</dbReference>
<dbReference type="InterPro" id="IPR027417">
    <property type="entry name" value="P-loop_NTPase"/>
</dbReference>
<proteinExistence type="predicted"/>